<evidence type="ECO:0000259" key="5">
    <source>
        <dbReference type="PROSITE" id="PS51721"/>
    </source>
</evidence>
<dbReference type="InterPro" id="IPR012340">
    <property type="entry name" value="NA-bd_OB-fold"/>
</dbReference>
<dbReference type="PANTHER" id="PTHR32120:SF11">
    <property type="entry name" value="SMALL RIBOSOMAL SUBUNIT BIOGENESIS GTPASE RSGA 1, MITOCHONDRIAL-RELATED"/>
    <property type="match status" value="1"/>
</dbReference>
<evidence type="ECO:0000256" key="2">
    <source>
        <dbReference type="ARBA" id="ARBA00023134"/>
    </source>
</evidence>
<keyword evidence="3" id="KW-0699">rRNA-binding</keyword>
<dbReference type="Gene3D" id="2.40.50.140">
    <property type="entry name" value="Nucleic acid-binding proteins"/>
    <property type="match status" value="1"/>
</dbReference>
<feature type="domain" description="CP-type G" evidence="5">
    <location>
        <begin position="76"/>
        <end position="237"/>
    </location>
</feature>
<comment type="cofactor">
    <cofactor evidence="3">
        <name>Zn(2+)</name>
        <dbReference type="ChEBI" id="CHEBI:29105"/>
    </cofactor>
    <text evidence="3">Binds 1 zinc ion per subunit.</text>
</comment>
<protein>
    <recommendedName>
        <fullName evidence="3">Small ribosomal subunit biogenesis GTPase RsgA</fullName>
        <ecNumber evidence="3">3.6.1.-</ecNumber>
    </recommendedName>
</protein>
<dbReference type="HAMAP" id="MF_01820">
    <property type="entry name" value="GTPase_RsgA"/>
    <property type="match status" value="1"/>
</dbReference>
<keyword evidence="2 3" id="KW-0342">GTP-binding</keyword>
<dbReference type="Proteomes" id="UP000587760">
    <property type="component" value="Unassembled WGS sequence"/>
</dbReference>
<keyword evidence="7" id="KW-1185">Reference proteome</keyword>
<dbReference type="Pfam" id="PF03193">
    <property type="entry name" value="RsgA_GTPase"/>
    <property type="match status" value="1"/>
</dbReference>
<feature type="binding site" evidence="3">
    <location>
        <begin position="128"/>
        <end position="131"/>
    </location>
    <ligand>
        <name>GTP</name>
        <dbReference type="ChEBI" id="CHEBI:37565"/>
    </ligand>
</feature>
<dbReference type="InterPro" id="IPR030378">
    <property type="entry name" value="G_CP_dom"/>
</dbReference>
<dbReference type="EC" id="3.6.1.-" evidence="3"/>
<dbReference type="PROSITE" id="PS51721">
    <property type="entry name" value="G_CP"/>
    <property type="match status" value="1"/>
</dbReference>
<keyword evidence="3" id="KW-0479">Metal-binding</keyword>
<feature type="binding site" evidence="3">
    <location>
        <position position="268"/>
    </location>
    <ligand>
        <name>Zn(2+)</name>
        <dbReference type="ChEBI" id="CHEBI:29105"/>
    </ligand>
</feature>
<name>A0A841R6G6_9SPIO</name>
<dbReference type="GO" id="GO:0019843">
    <property type="term" value="F:rRNA binding"/>
    <property type="evidence" value="ECO:0007669"/>
    <property type="project" value="UniProtKB-KW"/>
</dbReference>
<dbReference type="GO" id="GO:0003924">
    <property type="term" value="F:GTPase activity"/>
    <property type="evidence" value="ECO:0007669"/>
    <property type="project" value="UniProtKB-UniRule"/>
</dbReference>
<keyword evidence="1 3" id="KW-0547">Nucleotide-binding</keyword>
<dbReference type="Gene3D" id="1.10.40.50">
    <property type="entry name" value="Probable gtpase engc, domain 3"/>
    <property type="match status" value="1"/>
</dbReference>
<dbReference type="EMBL" id="JACHGJ010000001">
    <property type="protein sequence ID" value="MBB6478981.1"/>
    <property type="molecule type" value="Genomic_DNA"/>
</dbReference>
<dbReference type="GO" id="GO:0042274">
    <property type="term" value="P:ribosomal small subunit biogenesis"/>
    <property type="evidence" value="ECO:0007669"/>
    <property type="project" value="UniProtKB-UniRule"/>
</dbReference>
<comment type="similarity">
    <text evidence="3">Belongs to the TRAFAC class YlqF/YawG GTPase family. RsgA subfamily.</text>
</comment>
<dbReference type="InterPro" id="IPR004881">
    <property type="entry name" value="Ribosome_biogen_GTPase_RsgA"/>
</dbReference>
<feature type="domain" description="EngC GTPase" evidence="4">
    <location>
        <begin position="88"/>
        <end position="235"/>
    </location>
</feature>
<dbReference type="PANTHER" id="PTHR32120">
    <property type="entry name" value="SMALL RIBOSOMAL SUBUNIT BIOGENESIS GTPASE RSGA"/>
    <property type="match status" value="1"/>
</dbReference>
<dbReference type="SUPFAM" id="SSF52540">
    <property type="entry name" value="P-loop containing nucleoside triphosphate hydrolases"/>
    <property type="match status" value="1"/>
</dbReference>
<dbReference type="InterPro" id="IPR027417">
    <property type="entry name" value="P-loop_NTPase"/>
</dbReference>
<keyword evidence="3" id="KW-0690">Ribosome biogenesis</keyword>
<feature type="binding site" evidence="3">
    <location>
        <begin position="179"/>
        <end position="187"/>
    </location>
    <ligand>
        <name>GTP</name>
        <dbReference type="ChEBI" id="CHEBI:37565"/>
    </ligand>
</feature>
<accession>A0A841R6G6</accession>
<dbReference type="RefSeq" id="WP_184743562.1">
    <property type="nucleotide sequence ID" value="NZ_JACHGJ010000001.1"/>
</dbReference>
<dbReference type="GO" id="GO:0005737">
    <property type="term" value="C:cytoplasm"/>
    <property type="evidence" value="ECO:0007669"/>
    <property type="project" value="UniProtKB-SubCell"/>
</dbReference>
<dbReference type="GO" id="GO:0046872">
    <property type="term" value="F:metal ion binding"/>
    <property type="evidence" value="ECO:0007669"/>
    <property type="project" value="UniProtKB-KW"/>
</dbReference>
<gene>
    <name evidence="3" type="primary">rsgA</name>
    <name evidence="6" type="ORF">HNR50_000614</name>
</gene>
<evidence type="ECO:0000256" key="3">
    <source>
        <dbReference type="HAMAP-Rule" id="MF_01820"/>
    </source>
</evidence>
<evidence type="ECO:0000313" key="7">
    <source>
        <dbReference type="Proteomes" id="UP000587760"/>
    </source>
</evidence>
<dbReference type="Gene3D" id="3.40.50.300">
    <property type="entry name" value="P-loop containing nucleotide triphosphate hydrolases"/>
    <property type="match status" value="1"/>
</dbReference>
<evidence type="ECO:0000313" key="6">
    <source>
        <dbReference type="EMBL" id="MBB6478981.1"/>
    </source>
</evidence>
<reference evidence="6 7" key="1">
    <citation type="submission" date="2020-08" db="EMBL/GenBank/DDBJ databases">
        <title>Genomic Encyclopedia of Type Strains, Phase IV (KMG-IV): sequencing the most valuable type-strain genomes for metagenomic binning, comparative biology and taxonomic classification.</title>
        <authorList>
            <person name="Goeker M."/>
        </authorList>
    </citation>
    <scope>NUCLEOTIDE SEQUENCE [LARGE SCALE GENOMIC DNA]</scope>
    <source>
        <strain evidence="6 7">DSM 2461</strain>
    </source>
</reference>
<keyword evidence="3 6" id="KW-0378">Hydrolase</keyword>
<proteinExistence type="inferred from homology"/>
<keyword evidence="3" id="KW-0694">RNA-binding</keyword>
<feature type="binding site" evidence="3">
    <location>
        <position position="261"/>
    </location>
    <ligand>
        <name>Zn(2+)</name>
        <dbReference type="ChEBI" id="CHEBI:29105"/>
    </ligand>
</feature>
<dbReference type="InterPro" id="IPR010914">
    <property type="entry name" value="RsgA_GTPase_dom"/>
</dbReference>
<organism evidence="6 7">
    <name type="scientific">Spirochaeta isovalerica</name>
    <dbReference type="NCBI Taxonomy" id="150"/>
    <lineage>
        <taxon>Bacteria</taxon>
        <taxon>Pseudomonadati</taxon>
        <taxon>Spirochaetota</taxon>
        <taxon>Spirochaetia</taxon>
        <taxon>Spirochaetales</taxon>
        <taxon>Spirochaetaceae</taxon>
        <taxon>Spirochaeta</taxon>
    </lineage>
</organism>
<comment type="caution">
    <text evidence="6">The sequence shown here is derived from an EMBL/GenBank/DDBJ whole genome shotgun (WGS) entry which is preliminary data.</text>
</comment>
<keyword evidence="3" id="KW-0862">Zinc</keyword>
<dbReference type="CDD" id="cd01854">
    <property type="entry name" value="YjeQ_EngC"/>
    <property type="match status" value="1"/>
</dbReference>
<comment type="function">
    <text evidence="3">One of several proteins that assist in the late maturation steps of the functional core of the 30S ribosomal subunit. Helps release RbfA from mature subunits. May play a role in the assembly of ribosomal proteins into the subunit. Circularly permuted GTPase that catalyzes slow GTP hydrolysis, GTPase activity is stimulated by the 30S ribosomal subunit.</text>
</comment>
<dbReference type="AlphaFoldDB" id="A0A841R6G6"/>
<sequence>MKGTILFGMNNIFNVKPLDGEETLECRIKGKILKDSIGAYNPLAPGDLVEYEADDHHPGKGMILSREERKNYFSRWNKKRKAPQTLAANLDLLICVASPELPPFRPRFIDRALISGERGGVPVMILMNKTDQGIDDQVRDRLDNYRDLGFEVMFCSAKSREGIEELENRIRDHQVAFVGQSGVGKSTLLNLIEPQVNQRTAEISTKYSRGKHTTCYSILVENTAGGTIIDTPGVRELLLYDIEELELQEYFPEMEAYFGQCSFNSCSHIHEPGCAVLSALEKGRIHPDRYESYLRIMEELKNG</sequence>
<keyword evidence="3" id="KW-0963">Cytoplasm</keyword>
<dbReference type="GO" id="GO:0005525">
    <property type="term" value="F:GTP binding"/>
    <property type="evidence" value="ECO:0007669"/>
    <property type="project" value="UniProtKB-UniRule"/>
</dbReference>
<comment type="subcellular location">
    <subcellularLocation>
        <location evidence="3">Cytoplasm</location>
    </subcellularLocation>
</comment>
<comment type="subunit">
    <text evidence="3">Monomer. Associates with 30S ribosomal subunit, binds 16S rRNA.</text>
</comment>
<evidence type="ECO:0000256" key="1">
    <source>
        <dbReference type="ARBA" id="ARBA00022741"/>
    </source>
</evidence>
<dbReference type="PROSITE" id="PS50936">
    <property type="entry name" value="ENGC_GTPASE"/>
    <property type="match status" value="1"/>
</dbReference>
<feature type="binding site" evidence="3">
    <location>
        <position position="266"/>
    </location>
    <ligand>
        <name>Zn(2+)</name>
        <dbReference type="ChEBI" id="CHEBI:29105"/>
    </ligand>
</feature>
<feature type="binding site" evidence="3">
    <location>
        <position position="274"/>
    </location>
    <ligand>
        <name>Zn(2+)</name>
        <dbReference type="ChEBI" id="CHEBI:29105"/>
    </ligand>
</feature>
<evidence type="ECO:0000259" key="4">
    <source>
        <dbReference type="PROSITE" id="PS50936"/>
    </source>
</evidence>
<dbReference type="SUPFAM" id="SSF50249">
    <property type="entry name" value="Nucleic acid-binding proteins"/>
    <property type="match status" value="1"/>
</dbReference>
<dbReference type="NCBIfam" id="TIGR00157">
    <property type="entry name" value="ribosome small subunit-dependent GTPase A"/>
    <property type="match status" value="1"/>
</dbReference>